<dbReference type="Gene3D" id="2.30.42.60">
    <property type="match status" value="1"/>
</dbReference>
<evidence type="ECO:0000256" key="1">
    <source>
        <dbReference type="ARBA" id="ARBA00010541"/>
    </source>
</evidence>
<comment type="caution">
    <text evidence="5">The sequence shown here is derived from an EMBL/GenBank/DDBJ whole genome shotgun (WGS) entry which is preliminary data.</text>
</comment>
<feature type="compositionally biased region" description="Low complexity" evidence="2">
    <location>
        <begin position="66"/>
        <end position="81"/>
    </location>
</feature>
<keyword evidence="3" id="KW-0472">Membrane</keyword>
<dbReference type="SUPFAM" id="SSF50156">
    <property type="entry name" value="PDZ domain-like"/>
    <property type="match status" value="2"/>
</dbReference>
<dbReference type="InterPro" id="IPR025926">
    <property type="entry name" value="PDZ-like_dom"/>
</dbReference>
<accession>A0A1V1NQ87</accession>
<evidence type="ECO:0000256" key="2">
    <source>
        <dbReference type="SAM" id="MobiDB-lite"/>
    </source>
</evidence>
<keyword evidence="3" id="KW-1133">Transmembrane helix</keyword>
<dbReference type="AlphaFoldDB" id="A0A1V1NQ87"/>
<evidence type="ECO:0000259" key="4">
    <source>
        <dbReference type="PROSITE" id="PS50106"/>
    </source>
</evidence>
<dbReference type="InterPro" id="IPR001478">
    <property type="entry name" value="PDZ"/>
</dbReference>
<gene>
    <name evidence="5" type="ORF">OMM_15475</name>
</gene>
<dbReference type="CDD" id="cd06779">
    <property type="entry name" value="cpPDZ_Deg_HtrA-like"/>
    <property type="match status" value="1"/>
</dbReference>
<dbReference type="Pfam" id="PF13180">
    <property type="entry name" value="PDZ_2"/>
    <property type="match status" value="1"/>
</dbReference>
<feature type="region of interest" description="Disordered" evidence="2">
    <location>
        <begin position="66"/>
        <end position="87"/>
    </location>
</feature>
<protein>
    <submittedName>
        <fullName evidence="5">MamP1</fullName>
    </submittedName>
</protein>
<evidence type="ECO:0000313" key="6">
    <source>
        <dbReference type="Proteomes" id="UP000189670"/>
    </source>
</evidence>
<dbReference type="EMBL" id="ATBP01003705">
    <property type="protein sequence ID" value="ETR64742.1"/>
    <property type="molecule type" value="Genomic_DNA"/>
</dbReference>
<dbReference type="Proteomes" id="UP000189670">
    <property type="component" value="Unassembled WGS sequence"/>
</dbReference>
<evidence type="ECO:0000313" key="5">
    <source>
        <dbReference type="EMBL" id="ETR64742.1"/>
    </source>
</evidence>
<reference evidence="6" key="1">
    <citation type="submission" date="2012-11" db="EMBL/GenBank/DDBJ databases">
        <authorList>
            <person name="Lucero-Rivera Y.E."/>
            <person name="Tovar-Ramirez D."/>
        </authorList>
    </citation>
    <scope>NUCLEOTIDE SEQUENCE [LARGE SCALE GENOMIC DNA]</scope>
    <source>
        <strain evidence="6">Araruama</strain>
    </source>
</reference>
<dbReference type="PROSITE" id="PS50106">
    <property type="entry name" value="PDZ"/>
    <property type="match status" value="1"/>
</dbReference>
<sequence length="297" mass="32199">MENLNDVQRISAEEQRLLALKNKVKWLTVVIVIAAIAIAGMLAINFYPELFRRLLGDQERGDISASTQYSTSTYNGSGSNNLRRVSGTTSPTPYLGIEIQDLDDAMTGALKLKSNAGVVITSVTPSSPADISGLEPGDIIIRFDRERIRDSSEIVETLKDEEPGDVIKIVVDRDGLTRAFYVQLGAPQSAYFQRTALTASDSSNSYAQITTQWGCTISALSDDLVRNLSLPASIKGVVVVSVAATGLAKAAGILAGDVITQVNRQPTETLQAFTEISRTSPLWFLKYIVAVVWSMHE</sequence>
<dbReference type="Gene3D" id="2.30.42.10">
    <property type="match status" value="1"/>
</dbReference>
<feature type="transmembrane region" description="Helical" evidence="3">
    <location>
        <begin position="26"/>
        <end position="47"/>
    </location>
</feature>
<keyword evidence="3" id="KW-0812">Transmembrane</keyword>
<dbReference type="PANTHER" id="PTHR22939:SF129">
    <property type="entry name" value="SERINE PROTEASE HTRA2, MITOCHONDRIAL"/>
    <property type="match status" value="1"/>
</dbReference>
<dbReference type="Pfam" id="PF12812">
    <property type="entry name" value="PDZ_1"/>
    <property type="match status" value="1"/>
</dbReference>
<evidence type="ECO:0000256" key="3">
    <source>
        <dbReference type="SAM" id="Phobius"/>
    </source>
</evidence>
<comment type="similarity">
    <text evidence="1">Belongs to the peptidase S1C family.</text>
</comment>
<feature type="domain" description="PDZ" evidence="4">
    <location>
        <begin position="79"/>
        <end position="173"/>
    </location>
</feature>
<name>A0A1V1NQ87_9BACT</name>
<dbReference type="InterPro" id="IPR036034">
    <property type="entry name" value="PDZ_sf"/>
</dbReference>
<dbReference type="SMART" id="SM00228">
    <property type="entry name" value="PDZ"/>
    <property type="match status" value="2"/>
</dbReference>
<dbReference type="PANTHER" id="PTHR22939">
    <property type="entry name" value="SERINE PROTEASE FAMILY S1C HTRA-RELATED"/>
    <property type="match status" value="1"/>
</dbReference>
<organism evidence="5 6">
    <name type="scientific">Candidatus Magnetoglobus multicellularis str. Araruama</name>
    <dbReference type="NCBI Taxonomy" id="890399"/>
    <lineage>
        <taxon>Bacteria</taxon>
        <taxon>Pseudomonadati</taxon>
        <taxon>Thermodesulfobacteriota</taxon>
        <taxon>Desulfobacteria</taxon>
        <taxon>Desulfobacterales</taxon>
        <taxon>Desulfobacteraceae</taxon>
        <taxon>Candidatus Magnetoglobus</taxon>
    </lineage>
</organism>
<proteinExistence type="inferred from homology"/>